<dbReference type="Proteomes" id="UP000515150">
    <property type="component" value="Chromosome 21"/>
</dbReference>
<name>A0A6P7LHG0_BETSP</name>
<protein>
    <submittedName>
        <fullName evidence="2">Uncharacterized protein LOC114847788 isoform X1</fullName>
    </submittedName>
</protein>
<reference evidence="2" key="1">
    <citation type="submission" date="2025-08" db="UniProtKB">
        <authorList>
            <consortium name="RefSeq"/>
        </authorList>
    </citation>
    <scope>IDENTIFICATION</scope>
</reference>
<dbReference type="AlphaFoldDB" id="A0A6P7LHG0"/>
<evidence type="ECO:0000313" key="1">
    <source>
        <dbReference type="Proteomes" id="UP000515150"/>
    </source>
</evidence>
<gene>
    <name evidence="2" type="primary">LOC114847788</name>
</gene>
<sequence>MFDSLWPDLPEDFWRCYGYLLDKATEAPTVEARLAAADRLDDIIMEEEWWLDYPGMEELWYSLGDICRELEPRRRHPSFVSNASLCTPSTVPAMARSCVVAHSRRFFWGSWRPGIDNVLLSSWWSGADHVRFGSWWSSADHVHFVPGLSLISGSRFTSVIVISGSVSGASSVIVVCGSGSGASSVVVVSGSGPVPLLGIKSAVLIQQLLQSLTCLSNWLPGTFSCIQIFVVLLPDKVYLHISTIG</sequence>
<organism evidence="1 2">
    <name type="scientific">Betta splendens</name>
    <name type="common">Siamese fighting fish</name>
    <dbReference type="NCBI Taxonomy" id="158456"/>
    <lineage>
        <taxon>Eukaryota</taxon>
        <taxon>Metazoa</taxon>
        <taxon>Chordata</taxon>
        <taxon>Craniata</taxon>
        <taxon>Vertebrata</taxon>
        <taxon>Euteleostomi</taxon>
        <taxon>Actinopterygii</taxon>
        <taxon>Neopterygii</taxon>
        <taxon>Teleostei</taxon>
        <taxon>Neoteleostei</taxon>
        <taxon>Acanthomorphata</taxon>
        <taxon>Anabantaria</taxon>
        <taxon>Anabantiformes</taxon>
        <taxon>Anabantoidei</taxon>
        <taxon>Osphronemidae</taxon>
        <taxon>Betta</taxon>
    </lineage>
</organism>
<proteinExistence type="predicted"/>
<dbReference type="KEGG" id="bspl:114847788"/>
<dbReference type="RefSeq" id="XP_028993662.1">
    <property type="nucleotide sequence ID" value="XM_029137829.3"/>
</dbReference>
<dbReference type="InParanoid" id="A0A6P7LHG0"/>
<keyword evidence="1" id="KW-1185">Reference proteome</keyword>
<evidence type="ECO:0000313" key="2">
    <source>
        <dbReference type="RefSeq" id="XP_028993662.1"/>
    </source>
</evidence>
<dbReference type="GeneID" id="114847788"/>
<accession>A0A6P7LHG0</accession>